<reference evidence="4" key="1">
    <citation type="submission" date="2016-10" db="EMBL/GenBank/DDBJ databases">
        <authorList>
            <person name="Varghese N."/>
            <person name="Submissions S."/>
        </authorList>
    </citation>
    <scope>NUCLEOTIDE SEQUENCE [LARGE SCALE GENOMIC DNA]</scope>
    <source>
        <strain evidence="4">LMG 26383,CCUG 61248,R- 45681</strain>
    </source>
</reference>
<feature type="compositionally biased region" description="Basic residues" evidence="1">
    <location>
        <begin position="71"/>
        <end position="81"/>
    </location>
</feature>
<name>A0A1H7XXV4_9HYPH</name>
<evidence type="ECO:0000256" key="1">
    <source>
        <dbReference type="SAM" id="MobiDB-lite"/>
    </source>
</evidence>
<sequence>MWYAPGEDPYKSPEINRQDRFFDDLNRVNDQILRDQARISESWARDIRAIPDRAPAALPAFGSPARSASSRARKRTTIRKPPTRAERWQAALKLLALCIVVDWLLIAGGAAPAWKVIAFTALAVGSFIAAAFALAALARAVEAFLRSRTGKLSLLSGGALAILYLVYGV</sequence>
<dbReference type="RefSeq" id="WP_091841245.1">
    <property type="nucleotide sequence ID" value="NZ_FOAN01000010.1"/>
</dbReference>
<keyword evidence="2" id="KW-0472">Membrane</keyword>
<keyword evidence="2" id="KW-0812">Transmembrane</keyword>
<organism evidence="3 4">
    <name type="scientific">Bosea lupini</name>
    <dbReference type="NCBI Taxonomy" id="1036779"/>
    <lineage>
        <taxon>Bacteria</taxon>
        <taxon>Pseudomonadati</taxon>
        <taxon>Pseudomonadota</taxon>
        <taxon>Alphaproteobacteria</taxon>
        <taxon>Hyphomicrobiales</taxon>
        <taxon>Boseaceae</taxon>
        <taxon>Bosea</taxon>
    </lineage>
</organism>
<evidence type="ECO:0000313" key="3">
    <source>
        <dbReference type="EMBL" id="SEM37917.1"/>
    </source>
</evidence>
<keyword evidence="2" id="KW-1133">Transmembrane helix</keyword>
<feature type="transmembrane region" description="Helical" evidence="2">
    <location>
        <begin position="116"/>
        <end position="137"/>
    </location>
</feature>
<proteinExistence type="predicted"/>
<evidence type="ECO:0000313" key="4">
    <source>
        <dbReference type="Proteomes" id="UP000199664"/>
    </source>
</evidence>
<feature type="region of interest" description="Disordered" evidence="1">
    <location>
        <begin position="58"/>
        <end position="81"/>
    </location>
</feature>
<keyword evidence="4" id="KW-1185">Reference proteome</keyword>
<feature type="transmembrane region" description="Helical" evidence="2">
    <location>
        <begin position="90"/>
        <end position="110"/>
    </location>
</feature>
<accession>A0A1H7XXV4</accession>
<dbReference type="AlphaFoldDB" id="A0A1H7XXV4"/>
<dbReference type="OrthoDB" id="9859243at2"/>
<protein>
    <submittedName>
        <fullName evidence="3">Uncharacterized protein</fullName>
    </submittedName>
</protein>
<dbReference type="Proteomes" id="UP000199664">
    <property type="component" value="Unassembled WGS sequence"/>
</dbReference>
<gene>
    <name evidence="3" type="ORF">SAMN04515666_110203</name>
</gene>
<evidence type="ECO:0000256" key="2">
    <source>
        <dbReference type="SAM" id="Phobius"/>
    </source>
</evidence>
<feature type="transmembrane region" description="Helical" evidence="2">
    <location>
        <begin position="149"/>
        <end position="167"/>
    </location>
</feature>
<dbReference type="EMBL" id="FOAN01000010">
    <property type="protein sequence ID" value="SEM37917.1"/>
    <property type="molecule type" value="Genomic_DNA"/>
</dbReference>